<evidence type="ECO:0000256" key="1">
    <source>
        <dbReference type="SAM" id="MobiDB-lite"/>
    </source>
</evidence>
<dbReference type="GO" id="GO:0016579">
    <property type="term" value="P:protein deubiquitination"/>
    <property type="evidence" value="ECO:0007669"/>
    <property type="project" value="TreeGrafter"/>
</dbReference>
<accession>A0A8H5FC22</accession>
<gene>
    <name evidence="3" type="ORF">D9619_005542</name>
</gene>
<evidence type="ECO:0000313" key="3">
    <source>
        <dbReference type="EMBL" id="KAF5331077.1"/>
    </source>
</evidence>
<sequence>MNSLLSLQSIPTAMAKKTKAKLNKPASPLPPPPDMNNADDDLMTDLLAELESRDHNRQVASAGILNEMHIQEHATELETQASKKQDAKSRFKARQARKVAQLAQSFSPDDPAVQERLAREGKEEQDQITRVASSLGLQVYDINPDGHCLFSAIADQLALLGVIPPAQATYAAIRTTAANFIHAHPDDFLPFLPSAEGEDGAGALDPGMMNRAEFDNYCATMRDTAIWGGEPEIVALSRAFNVPIHVVQGGNPAVVVHDPSGDSTISQRQGYAGPIIRISYHRRQFGLGEHYNSLRPIPVRQS</sequence>
<dbReference type="Gene3D" id="3.90.70.80">
    <property type="match status" value="1"/>
</dbReference>
<dbReference type="Pfam" id="PF02338">
    <property type="entry name" value="OTU"/>
    <property type="match status" value="1"/>
</dbReference>
<dbReference type="GO" id="GO:0004843">
    <property type="term" value="F:cysteine-type deubiquitinase activity"/>
    <property type="evidence" value="ECO:0007669"/>
    <property type="project" value="TreeGrafter"/>
</dbReference>
<evidence type="ECO:0000313" key="4">
    <source>
        <dbReference type="Proteomes" id="UP000567179"/>
    </source>
</evidence>
<dbReference type="CDD" id="cd22748">
    <property type="entry name" value="OTU_OTUD6-like"/>
    <property type="match status" value="1"/>
</dbReference>
<proteinExistence type="predicted"/>
<dbReference type="AlphaFoldDB" id="A0A8H5FC22"/>
<dbReference type="PANTHER" id="PTHR12419">
    <property type="entry name" value="OTU DOMAIN CONTAINING PROTEIN"/>
    <property type="match status" value="1"/>
</dbReference>
<feature type="region of interest" description="Disordered" evidence="1">
    <location>
        <begin position="16"/>
        <end position="38"/>
    </location>
</feature>
<dbReference type="OrthoDB" id="415023at2759"/>
<feature type="domain" description="OTU" evidence="2">
    <location>
        <begin position="137"/>
        <end position="297"/>
    </location>
</feature>
<organism evidence="3 4">
    <name type="scientific">Psilocybe cf. subviscida</name>
    <dbReference type="NCBI Taxonomy" id="2480587"/>
    <lineage>
        <taxon>Eukaryota</taxon>
        <taxon>Fungi</taxon>
        <taxon>Dikarya</taxon>
        <taxon>Basidiomycota</taxon>
        <taxon>Agaricomycotina</taxon>
        <taxon>Agaricomycetes</taxon>
        <taxon>Agaricomycetidae</taxon>
        <taxon>Agaricales</taxon>
        <taxon>Agaricineae</taxon>
        <taxon>Strophariaceae</taxon>
        <taxon>Psilocybe</taxon>
    </lineage>
</organism>
<dbReference type="InterPro" id="IPR050704">
    <property type="entry name" value="Peptidase_C85-like"/>
</dbReference>
<dbReference type="PANTHER" id="PTHR12419:SF10">
    <property type="entry name" value="DEUBIQUITINASE OTUD6B"/>
    <property type="match status" value="1"/>
</dbReference>
<dbReference type="PROSITE" id="PS50802">
    <property type="entry name" value="OTU"/>
    <property type="match status" value="1"/>
</dbReference>
<dbReference type="InterPro" id="IPR003323">
    <property type="entry name" value="OTU_dom"/>
</dbReference>
<dbReference type="InterPro" id="IPR038765">
    <property type="entry name" value="Papain-like_cys_pep_sf"/>
</dbReference>
<dbReference type="SUPFAM" id="SSF54001">
    <property type="entry name" value="Cysteine proteinases"/>
    <property type="match status" value="1"/>
</dbReference>
<protein>
    <recommendedName>
        <fullName evidence="2">OTU domain-containing protein</fullName>
    </recommendedName>
</protein>
<dbReference type="EMBL" id="JAACJJ010000001">
    <property type="protein sequence ID" value="KAF5331077.1"/>
    <property type="molecule type" value="Genomic_DNA"/>
</dbReference>
<dbReference type="Proteomes" id="UP000567179">
    <property type="component" value="Unassembled WGS sequence"/>
</dbReference>
<evidence type="ECO:0000259" key="2">
    <source>
        <dbReference type="PROSITE" id="PS50802"/>
    </source>
</evidence>
<name>A0A8H5FC22_9AGAR</name>
<reference evidence="3 4" key="1">
    <citation type="journal article" date="2020" name="ISME J.">
        <title>Uncovering the hidden diversity of litter-decomposition mechanisms in mushroom-forming fungi.</title>
        <authorList>
            <person name="Floudas D."/>
            <person name="Bentzer J."/>
            <person name="Ahren D."/>
            <person name="Johansson T."/>
            <person name="Persson P."/>
            <person name="Tunlid A."/>
        </authorList>
    </citation>
    <scope>NUCLEOTIDE SEQUENCE [LARGE SCALE GENOMIC DNA]</scope>
    <source>
        <strain evidence="3 4">CBS 101986</strain>
    </source>
</reference>
<comment type="caution">
    <text evidence="3">The sequence shown here is derived from an EMBL/GenBank/DDBJ whole genome shotgun (WGS) entry which is preliminary data.</text>
</comment>
<keyword evidence="4" id="KW-1185">Reference proteome</keyword>